<dbReference type="PRINTS" id="PR00463">
    <property type="entry name" value="EP450I"/>
</dbReference>
<comment type="caution">
    <text evidence="13">The sequence shown here is derived from an EMBL/GenBank/DDBJ whole genome shotgun (WGS) entry which is preliminary data.</text>
</comment>
<dbReference type="GO" id="GO:0006082">
    <property type="term" value="P:organic acid metabolic process"/>
    <property type="evidence" value="ECO:0007669"/>
    <property type="project" value="TreeGrafter"/>
</dbReference>
<keyword evidence="10" id="KW-0408">Iron</keyword>
<proteinExistence type="inferred from homology"/>
<dbReference type="InterPro" id="IPR050182">
    <property type="entry name" value="Cytochrome_P450_fam2"/>
</dbReference>
<evidence type="ECO:0000256" key="2">
    <source>
        <dbReference type="ARBA" id="ARBA00004174"/>
    </source>
</evidence>
<dbReference type="InterPro" id="IPR001128">
    <property type="entry name" value="Cyt_P450"/>
</dbReference>
<sequence length="382" mass="42987">MILATFASSTLWSTVTLGYAALTLCLILLVKTLVKPYMSGNIPPFPARPYPILGHLPYFANGQRQKLLEFRKTTGDIFSMFFGSQLFVVVNGPRLVKEVLVKHPDTMNSRPPQPFVDQGDYGVVFSNGAMWKEQRSVSQAILRSFGMGKSSLSHKISEEIGIYLDTLAALDGKPKDVRTLTAASISNVICSIMVGKRFDYDDPLFKSFVENFTRQIAAFDNMSVVAIWPWLRYIPGNFLGAKTVNMCAQIIRQEFGDKFIELALKEDGEDAAPTFITSYIKEMKKAQKQGNDTTLSMEQLRINLQQLFIAGTDTTATTLTWFLVYMLNYPKIQSKMYEEICSVMGPERAPDMQDKVKLPYTNAVIMETQRLASIAPQRYAKH</sequence>
<dbReference type="PRINTS" id="PR00385">
    <property type="entry name" value="P450"/>
</dbReference>
<dbReference type="Proteomes" id="UP001283361">
    <property type="component" value="Unassembled WGS sequence"/>
</dbReference>
<evidence type="ECO:0000256" key="11">
    <source>
        <dbReference type="ARBA" id="ARBA00023033"/>
    </source>
</evidence>
<evidence type="ECO:0000256" key="3">
    <source>
        <dbReference type="ARBA" id="ARBA00004406"/>
    </source>
</evidence>
<dbReference type="PANTHER" id="PTHR24300">
    <property type="entry name" value="CYTOCHROME P450 508A4-RELATED"/>
    <property type="match status" value="1"/>
</dbReference>
<evidence type="ECO:0000256" key="1">
    <source>
        <dbReference type="ARBA" id="ARBA00001971"/>
    </source>
</evidence>
<dbReference type="Gene3D" id="1.10.630.10">
    <property type="entry name" value="Cytochrome P450"/>
    <property type="match status" value="1"/>
</dbReference>
<comment type="similarity">
    <text evidence="4">Belongs to the cytochrome P450 family.</text>
</comment>
<dbReference type="GO" id="GO:0005506">
    <property type="term" value="F:iron ion binding"/>
    <property type="evidence" value="ECO:0007669"/>
    <property type="project" value="InterPro"/>
</dbReference>
<keyword evidence="14" id="KW-1185">Reference proteome</keyword>
<dbReference type="SUPFAM" id="SSF48264">
    <property type="entry name" value="Cytochrome P450"/>
    <property type="match status" value="1"/>
</dbReference>
<protein>
    <recommendedName>
        <fullName evidence="15">Cytochrome P450</fullName>
    </recommendedName>
</protein>
<keyword evidence="7" id="KW-0256">Endoplasmic reticulum</keyword>
<keyword evidence="12" id="KW-0472">Membrane</keyword>
<dbReference type="PANTHER" id="PTHR24300:SF375">
    <property type="entry name" value="CYTOCHROME P450 FAMILY"/>
    <property type="match status" value="1"/>
</dbReference>
<evidence type="ECO:0008006" key="15">
    <source>
        <dbReference type="Google" id="ProtNLM"/>
    </source>
</evidence>
<dbReference type="GO" id="GO:0005789">
    <property type="term" value="C:endoplasmic reticulum membrane"/>
    <property type="evidence" value="ECO:0007669"/>
    <property type="project" value="UniProtKB-SubCell"/>
</dbReference>
<dbReference type="GO" id="GO:0006805">
    <property type="term" value="P:xenobiotic metabolic process"/>
    <property type="evidence" value="ECO:0007669"/>
    <property type="project" value="TreeGrafter"/>
</dbReference>
<evidence type="ECO:0000256" key="4">
    <source>
        <dbReference type="ARBA" id="ARBA00010617"/>
    </source>
</evidence>
<keyword evidence="5" id="KW-0349">Heme</keyword>
<reference evidence="13" key="1">
    <citation type="journal article" date="2023" name="G3 (Bethesda)">
        <title>A reference genome for the long-term kleptoplast-retaining sea slug Elysia crispata morphotype clarki.</title>
        <authorList>
            <person name="Eastman K.E."/>
            <person name="Pendleton A.L."/>
            <person name="Shaikh M.A."/>
            <person name="Suttiyut T."/>
            <person name="Ogas R."/>
            <person name="Tomko P."/>
            <person name="Gavelis G."/>
            <person name="Widhalm J.R."/>
            <person name="Wisecaver J.H."/>
        </authorList>
    </citation>
    <scope>NUCLEOTIDE SEQUENCE</scope>
    <source>
        <strain evidence="13">ECLA1</strain>
    </source>
</reference>
<keyword evidence="11" id="KW-0503">Monooxygenase</keyword>
<accession>A0AAE0ZSM1</accession>
<evidence type="ECO:0000256" key="7">
    <source>
        <dbReference type="ARBA" id="ARBA00022824"/>
    </source>
</evidence>
<evidence type="ECO:0000313" key="14">
    <source>
        <dbReference type="Proteomes" id="UP001283361"/>
    </source>
</evidence>
<organism evidence="13 14">
    <name type="scientific">Elysia crispata</name>
    <name type="common">lettuce slug</name>
    <dbReference type="NCBI Taxonomy" id="231223"/>
    <lineage>
        <taxon>Eukaryota</taxon>
        <taxon>Metazoa</taxon>
        <taxon>Spiralia</taxon>
        <taxon>Lophotrochozoa</taxon>
        <taxon>Mollusca</taxon>
        <taxon>Gastropoda</taxon>
        <taxon>Heterobranchia</taxon>
        <taxon>Euthyneura</taxon>
        <taxon>Panpulmonata</taxon>
        <taxon>Sacoglossa</taxon>
        <taxon>Placobranchoidea</taxon>
        <taxon>Plakobranchidae</taxon>
        <taxon>Elysia</taxon>
    </lineage>
</organism>
<dbReference type="Pfam" id="PF00067">
    <property type="entry name" value="p450"/>
    <property type="match status" value="1"/>
</dbReference>
<keyword evidence="6" id="KW-0479">Metal-binding</keyword>
<keyword evidence="8" id="KW-0492">Microsome</keyword>
<evidence type="ECO:0000256" key="12">
    <source>
        <dbReference type="ARBA" id="ARBA00023136"/>
    </source>
</evidence>
<dbReference type="GO" id="GO:0016712">
    <property type="term" value="F:oxidoreductase activity, acting on paired donors, with incorporation or reduction of molecular oxygen, reduced flavin or flavoprotein as one donor, and incorporation of one atom of oxygen"/>
    <property type="evidence" value="ECO:0007669"/>
    <property type="project" value="TreeGrafter"/>
</dbReference>
<dbReference type="FunFam" id="1.10.630.10:FF:000238">
    <property type="entry name" value="Cytochrome P450 2A6"/>
    <property type="match status" value="1"/>
</dbReference>
<evidence type="ECO:0000256" key="5">
    <source>
        <dbReference type="ARBA" id="ARBA00022617"/>
    </source>
</evidence>
<dbReference type="InterPro" id="IPR002401">
    <property type="entry name" value="Cyt_P450_E_grp-I"/>
</dbReference>
<evidence type="ECO:0000313" key="13">
    <source>
        <dbReference type="EMBL" id="KAK3774221.1"/>
    </source>
</evidence>
<evidence type="ECO:0000256" key="6">
    <source>
        <dbReference type="ARBA" id="ARBA00022723"/>
    </source>
</evidence>
<evidence type="ECO:0000256" key="10">
    <source>
        <dbReference type="ARBA" id="ARBA00023004"/>
    </source>
</evidence>
<comment type="cofactor">
    <cofactor evidence="1">
        <name>heme</name>
        <dbReference type="ChEBI" id="CHEBI:30413"/>
    </cofactor>
</comment>
<evidence type="ECO:0000256" key="8">
    <source>
        <dbReference type="ARBA" id="ARBA00022848"/>
    </source>
</evidence>
<dbReference type="EMBL" id="JAWDGP010003448">
    <property type="protein sequence ID" value="KAK3774221.1"/>
    <property type="molecule type" value="Genomic_DNA"/>
</dbReference>
<name>A0AAE0ZSM1_9GAST</name>
<dbReference type="InterPro" id="IPR036396">
    <property type="entry name" value="Cyt_P450_sf"/>
</dbReference>
<keyword evidence="9" id="KW-0560">Oxidoreductase</keyword>
<comment type="subcellular location">
    <subcellularLocation>
        <location evidence="3">Endoplasmic reticulum membrane</location>
        <topology evidence="3">Peripheral membrane protein</topology>
    </subcellularLocation>
    <subcellularLocation>
        <location evidence="2">Microsome membrane</location>
        <topology evidence="2">Peripheral membrane protein</topology>
    </subcellularLocation>
</comment>
<gene>
    <name evidence="13" type="ORF">RRG08_050729</name>
</gene>
<evidence type="ECO:0000256" key="9">
    <source>
        <dbReference type="ARBA" id="ARBA00023002"/>
    </source>
</evidence>
<dbReference type="GO" id="GO:0020037">
    <property type="term" value="F:heme binding"/>
    <property type="evidence" value="ECO:0007669"/>
    <property type="project" value="InterPro"/>
</dbReference>
<dbReference type="AlphaFoldDB" id="A0AAE0ZSM1"/>